<proteinExistence type="predicted"/>
<dbReference type="Proteomes" id="UP000001996">
    <property type="component" value="Unassembled WGS sequence"/>
</dbReference>
<dbReference type="SMART" id="SM00670">
    <property type="entry name" value="PINc"/>
    <property type="match status" value="1"/>
</dbReference>
<feature type="domain" description="PIN" evidence="2">
    <location>
        <begin position="119"/>
        <end position="237"/>
    </location>
</feature>
<dbReference type="VEuPathDB" id="FungiDB:LELG_05494"/>
<dbReference type="EMBL" id="CH981533">
    <property type="protein sequence ID" value="EDK47313.1"/>
    <property type="molecule type" value="Genomic_DNA"/>
</dbReference>
<dbReference type="GO" id="GO:0004540">
    <property type="term" value="F:RNA nuclease activity"/>
    <property type="evidence" value="ECO:0007669"/>
    <property type="project" value="UniProtKB-ARBA"/>
</dbReference>
<dbReference type="GO" id="GO:0005634">
    <property type="term" value="C:nucleus"/>
    <property type="evidence" value="ECO:0007669"/>
    <property type="project" value="TreeGrafter"/>
</dbReference>
<dbReference type="InterPro" id="IPR002716">
    <property type="entry name" value="PIN_dom"/>
</dbReference>
<dbReference type="FunCoup" id="A5E7A5">
    <property type="interactions" value="6"/>
</dbReference>
<dbReference type="PANTHER" id="PTHR16161:SF0">
    <property type="entry name" value="TRANSCRIPTIONAL PROTEIN SWT1"/>
    <property type="match status" value="1"/>
</dbReference>
<dbReference type="InterPro" id="IPR029060">
    <property type="entry name" value="PIN-like_dom_sf"/>
</dbReference>
<dbReference type="Gene3D" id="3.40.50.1010">
    <property type="entry name" value="5'-nuclease"/>
    <property type="match status" value="1"/>
</dbReference>
<dbReference type="SUPFAM" id="SSF88723">
    <property type="entry name" value="PIN domain-like"/>
    <property type="match status" value="1"/>
</dbReference>
<evidence type="ECO:0000313" key="3">
    <source>
        <dbReference type="EMBL" id="EDK47313.1"/>
    </source>
</evidence>
<dbReference type="AlphaFoldDB" id="A5E7A5"/>
<protein>
    <recommendedName>
        <fullName evidence="2">PIN domain-containing protein</fullName>
    </recommendedName>
</protein>
<dbReference type="InParanoid" id="A5E7A5"/>
<dbReference type="KEGG" id="lel:PVL30_005034"/>
<dbReference type="PANTHER" id="PTHR16161">
    <property type="entry name" value="TRANSCRIPTIONAL PROTEIN SWT1"/>
    <property type="match status" value="1"/>
</dbReference>
<reference evidence="3 4" key="1">
    <citation type="journal article" date="2009" name="Nature">
        <title>Evolution of pathogenicity and sexual reproduction in eight Candida genomes.</title>
        <authorList>
            <person name="Butler G."/>
            <person name="Rasmussen M.D."/>
            <person name="Lin M.F."/>
            <person name="Santos M.A."/>
            <person name="Sakthikumar S."/>
            <person name="Munro C.A."/>
            <person name="Rheinbay E."/>
            <person name="Grabherr M."/>
            <person name="Forche A."/>
            <person name="Reedy J.L."/>
            <person name="Agrafioti I."/>
            <person name="Arnaud M.B."/>
            <person name="Bates S."/>
            <person name="Brown A.J."/>
            <person name="Brunke S."/>
            <person name="Costanzo M.C."/>
            <person name="Fitzpatrick D.A."/>
            <person name="de Groot P.W."/>
            <person name="Harris D."/>
            <person name="Hoyer L.L."/>
            <person name="Hube B."/>
            <person name="Klis F.M."/>
            <person name="Kodira C."/>
            <person name="Lennard N."/>
            <person name="Logue M.E."/>
            <person name="Martin R."/>
            <person name="Neiman A.M."/>
            <person name="Nikolaou E."/>
            <person name="Quail M.A."/>
            <person name="Quinn J."/>
            <person name="Santos M.C."/>
            <person name="Schmitzberger F.F."/>
            <person name="Sherlock G."/>
            <person name="Shah P."/>
            <person name="Silverstein K.A."/>
            <person name="Skrzypek M.S."/>
            <person name="Soll D."/>
            <person name="Staggs R."/>
            <person name="Stansfield I."/>
            <person name="Stumpf M.P."/>
            <person name="Sudbery P.E."/>
            <person name="Srikantha T."/>
            <person name="Zeng Q."/>
            <person name="Berman J."/>
            <person name="Berriman M."/>
            <person name="Heitman J."/>
            <person name="Gow N.A."/>
            <person name="Lorenz M.C."/>
            <person name="Birren B.W."/>
            <person name="Kellis M."/>
            <person name="Cuomo C.A."/>
        </authorList>
    </citation>
    <scope>NUCLEOTIDE SEQUENCE [LARGE SCALE GENOMIC DNA]</scope>
    <source>
        <strain evidence="4">ATCC 11503 / BCRC 21390 / CBS 2605 / JCM 1781 / NBRC 1676 / NRRL YB-4239</strain>
    </source>
</reference>
<evidence type="ECO:0000259" key="2">
    <source>
        <dbReference type="SMART" id="SM00670"/>
    </source>
</evidence>
<name>A5E7A5_LODEL</name>
<dbReference type="Pfam" id="PF13638">
    <property type="entry name" value="PIN_4"/>
    <property type="match status" value="1"/>
</dbReference>
<feature type="region of interest" description="Disordered" evidence="1">
    <location>
        <begin position="48"/>
        <end position="67"/>
    </location>
</feature>
<organism evidence="3 4">
    <name type="scientific">Lodderomyces elongisporus (strain ATCC 11503 / CBS 2605 / JCM 1781 / NBRC 1676 / NRRL YB-4239)</name>
    <name type="common">Yeast</name>
    <name type="synonym">Saccharomyces elongisporus</name>
    <dbReference type="NCBI Taxonomy" id="379508"/>
    <lineage>
        <taxon>Eukaryota</taxon>
        <taxon>Fungi</taxon>
        <taxon>Dikarya</taxon>
        <taxon>Ascomycota</taxon>
        <taxon>Saccharomycotina</taxon>
        <taxon>Pichiomycetes</taxon>
        <taxon>Debaryomycetaceae</taxon>
        <taxon>Candida/Lodderomyces clade</taxon>
        <taxon>Lodderomyces</taxon>
    </lineage>
</organism>
<dbReference type="OrthoDB" id="2017974at2759"/>
<dbReference type="InterPro" id="IPR052626">
    <property type="entry name" value="SWT1_Regulator"/>
</dbReference>
<evidence type="ECO:0000256" key="1">
    <source>
        <dbReference type="SAM" id="MobiDB-lite"/>
    </source>
</evidence>
<feature type="compositionally biased region" description="Basic and acidic residues" evidence="1">
    <location>
        <begin position="48"/>
        <end position="61"/>
    </location>
</feature>
<dbReference type="OMA" id="HRTINSN"/>
<dbReference type="GeneID" id="5230406"/>
<accession>A5E7A5</accession>
<sequence length="461" mass="53051">MFNRFLSIQPVCNNHQEKKRMPLQSIHAKKTLFDDDGDKQRCTFLHAQERLKKPPTEHDQRNNQTGEDEVMMEEDMVMDMEEFLNSSTNSHITSEVLDDHDQMIIEQTPEFTLLEGNISFLVLDTNFLLEDLKMIQNLQDLAPGYQLKIVIPYAVLLELDGISKSGRLISGAARAANTWIYKELANLLPTIGCQKLTQRIDKQTTGDDSILDCCVYFKEYFLQNLIILLTNDRNLSNKALTHGVLTVRKTSEISPRMIAERVLEENIRIFGQRNIVEGVTHASANPIYSISQQERQKTQTPPPTEEWKKQTLDVQQCTEKDIPLLLYNEVHSVLAPVVHQCVESEYKEDMELLRDYGDENLLSLRGCAEVIIRFWATIFNQYFRVVPGKFVPFHIEGMGRNVKRIPIYDDVPVNSNAVKFVNFWSATLMVLYHAIKDDGETAALEIITQRWKKMAEKVANI</sequence>
<dbReference type="InterPro" id="IPR049014">
    <property type="entry name" value="SWT1_C"/>
</dbReference>
<dbReference type="CDD" id="cd18727">
    <property type="entry name" value="PIN_Swt1-like"/>
    <property type="match status" value="1"/>
</dbReference>
<evidence type="ECO:0000313" key="4">
    <source>
        <dbReference type="Proteomes" id="UP000001996"/>
    </source>
</evidence>
<gene>
    <name evidence="3" type="ORF">LELG_05494</name>
</gene>
<dbReference type="Pfam" id="PF21693">
    <property type="entry name" value="SWT1_3rd"/>
    <property type="match status" value="1"/>
</dbReference>
<keyword evidence="4" id="KW-1185">Reference proteome</keyword>
<dbReference type="eggNOG" id="KOG4689">
    <property type="taxonomic scope" value="Eukaryota"/>
</dbReference>
<dbReference type="HOGENOM" id="CLU_048317_0_0_1"/>